<feature type="region of interest" description="Disordered" evidence="2">
    <location>
        <begin position="811"/>
        <end position="866"/>
    </location>
</feature>
<feature type="region of interest" description="Disordered" evidence="2">
    <location>
        <begin position="573"/>
        <end position="669"/>
    </location>
</feature>
<dbReference type="PROSITE" id="PS50003">
    <property type="entry name" value="PH_DOMAIN"/>
    <property type="match status" value="1"/>
</dbReference>
<feature type="compositionally biased region" description="Polar residues" evidence="2">
    <location>
        <begin position="106"/>
        <end position="124"/>
    </location>
</feature>
<feature type="compositionally biased region" description="Polar residues" evidence="2">
    <location>
        <begin position="1"/>
        <end position="22"/>
    </location>
</feature>
<gene>
    <name evidence="4" type="ORF">PG999_013263</name>
</gene>
<keyword evidence="1" id="KW-0597">Phosphoprotein</keyword>
<sequence>MATARSPLSQQRPRTPLNNTTVIDPAGPPAVADNSYFQYHQPQPQYSAAQRVPADQETASNTLANAQLASPSADNNSYSRRDPKFTEEWDASVRGSSIIEGPTHRTGMQRSNSTSSRPGDNMSVTGDGATSGISLSRGNTLKKKSSLRRSGSLKRSGSRRSMKAGSVRSLALQSSHDPEEALSAFYCPVPTTGNPTEVLANRFQSWRKILKDLIAYFREIQSHYEHRSKSLLKLANVANNMTTPPGFLASGGLDDAVEILRTHHKQSIIEANKAREIEEDVILALTGLRSDLNMKMKEIKSLSGDFRNSVDKEMENTRRAVNTLQEVLGQTEMDSSLTTGKQDPYLLRLAVDRQVERQIDEETYLHQAYLNLETSGRELESIVVGEIQKSYNAYAGILKREADGSYNTIEDLRVGPIAMPKDHEWHVFVQKDAQFVNPDLPIRSPEHIHYPGRDHYASQEIRAGLLERKSKYLKSYTAGWYVLSPTHLHEFKSADKSGPPVVSLYLPEQKLGSHSTEGGSSNKFVLKGRQTGTMHRGHTWVFRAESHDTMMAWYEDIKALTEKSPEERNHFVQGHVRTLSRSSQRSISSDGMVDDEDEEPFVSHENAAAVVASPGSRQDSVSSRPQPGGRFPSDIQVNAERGMQVPHSPSDASSGFLDNSEYAQGAPVNGHVTNDYEAVAAASALPGSQVGEPCPASQVMVGQNYGRSEGVHMDVAPSHAEIVHNEAVADGVNPYNGEPALNQHSNSQFQQRFFAAPSAIAGPRHVNLPQHTSISEDPSNAASYNSSAASPTYYENEFLGQAPLMNAQAGNGASSMGVNRSSAYGQVQQQQQRAQVSRPGFQGRTDSTPHVPGEYPRGTPATTPAY</sequence>
<feature type="region of interest" description="Disordered" evidence="2">
    <location>
        <begin position="764"/>
        <end position="787"/>
    </location>
</feature>
<feature type="compositionally biased region" description="Polar residues" evidence="2">
    <location>
        <begin position="35"/>
        <end position="48"/>
    </location>
</feature>
<dbReference type="InterPro" id="IPR046868">
    <property type="entry name" value="BAR_4"/>
</dbReference>
<dbReference type="Pfam" id="PF20400">
    <property type="entry name" value="BAR_4"/>
    <property type="match status" value="1"/>
</dbReference>
<feature type="compositionally biased region" description="Polar residues" evidence="2">
    <location>
        <begin position="57"/>
        <end position="78"/>
    </location>
</feature>
<comment type="caution">
    <text evidence="4">The sequence shown here is derived from an EMBL/GenBank/DDBJ whole genome shotgun (WGS) entry which is preliminary data.</text>
</comment>
<dbReference type="PANTHER" id="PTHR31941:SF16">
    <property type="entry name" value="PHOSPHATIDYLINOSITOL 4,5-BISPHOSPHATE-BINDING PROTEIN SLM1-RELATED"/>
    <property type="match status" value="1"/>
</dbReference>
<dbReference type="Gene3D" id="2.30.29.30">
    <property type="entry name" value="Pleckstrin-homology domain (PH domain)/Phosphotyrosine-binding domain (PTB)"/>
    <property type="match status" value="1"/>
</dbReference>
<dbReference type="CDD" id="cd13311">
    <property type="entry name" value="PH_Slm1"/>
    <property type="match status" value="1"/>
</dbReference>
<evidence type="ECO:0000313" key="5">
    <source>
        <dbReference type="Proteomes" id="UP001392437"/>
    </source>
</evidence>
<name>A0AAW0QKA1_9PEZI</name>
<feature type="compositionally biased region" description="Low complexity" evidence="2">
    <location>
        <begin position="826"/>
        <end position="836"/>
    </location>
</feature>
<organism evidence="4 5">
    <name type="scientific">Apiospora kogelbergensis</name>
    <dbReference type="NCBI Taxonomy" id="1337665"/>
    <lineage>
        <taxon>Eukaryota</taxon>
        <taxon>Fungi</taxon>
        <taxon>Dikarya</taxon>
        <taxon>Ascomycota</taxon>
        <taxon>Pezizomycotina</taxon>
        <taxon>Sordariomycetes</taxon>
        <taxon>Xylariomycetidae</taxon>
        <taxon>Amphisphaeriales</taxon>
        <taxon>Apiosporaceae</taxon>
        <taxon>Apiospora</taxon>
    </lineage>
</organism>
<dbReference type="SUPFAM" id="SSF50729">
    <property type="entry name" value="PH domain-like"/>
    <property type="match status" value="1"/>
</dbReference>
<feature type="compositionally biased region" description="Polar residues" evidence="2">
    <location>
        <begin position="811"/>
        <end position="825"/>
    </location>
</feature>
<evidence type="ECO:0000256" key="1">
    <source>
        <dbReference type="ARBA" id="ARBA00022553"/>
    </source>
</evidence>
<keyword evidence="5" id="KW-1185">Reference proteome</keyword>
<feature type="compositionally biased region" description="Polar residues" evidence="2">
    <location>
        <begin position="615"/>
        <end position="625"/>
    </location>
</feature>
<dbReference type="Pfam" id="PF20399">
    <property type="entry name" value="PH_20"/>
    <property type="match status" value="1"/>
</dbReference>
<dbReference type="InterPro" id="IPR011993">
    <property type="entry name" value="PH-like_dom_sf"/>
</dbReference>
<dbReference type="InterPro" id="IPR043453">
    <property type="entry name" value="Slm1_PH"/>
</dbReference>
<dbReference type="Gene3D" id="1.20.1270.60">
    <property type="entry name" value="Arfaptin homology (AH) domain/BAR domain"/>
    <property type="match status" value="1"/>
</dbReference>
<dbReference type="Proteomes" id="UP001392437">
    <property type="component" value="Unassembled WGS sequence"/>
</dbReference>
<feature type="domain" description="PH" evidence="3">
    <location>
        <begin position="459"/>
        <end position="562"/>
    </location>
</feature>
<evidence type="ECO:0000256" key="2">
    <source>
        <dbReference type="SAM" id="MobiDB-lite"/>
    </source>
</evidence>
<feature type="region of interest" description="Disordered" evidence="2">
    <location>
        <begin position="1"/>
        <end position="175"/>
    </location>
</feature>
<evidence type="ECO:0000259" key="3">
    <source>
        <dbReference type="PROSITE" id="PS50003"/>
    </source>
</evidence>
<protein>
    <submittedName>
        <fullName evidence="4">Phosphatidylinositol 4-5-bisphosphate-binding protein SLM1</fullName>
    </submittedName>
</protein>
<feature type="compositionally biased region" description="Polar residues" evidence="2">
    <location>
        <begin position="769"/>
        <end position="778"/>
    </location>
</feature>
<evidence type="ECO:0000313" key="4">
    <source>
        <dbReference type="EMBL" id="KAK8097319.1"/>
    </source>
</evidence>
<proteinExistence type="predicted"/>
<dbReference type="PANTHER" id="PTHR31941">
    <property type="entry name" value="CYTOSKELETAL SIGNALING PROTEIN SLM1"/>
    <property type="match status" value="1"/>
</dbReference>
<dbReference type="AlphaFoldDB" id="A0AAW0QKA1"/>
<dbReference type="SMART" id="SM00233">
    <property type="entry name" value="PH"/>
    <property type="match status" value="1"/>
</dbReference>
<dbReference type="InterPro" id="IPR046869">
    <property type="entry name" value="SLM1/RGC1-like_PH"/>
</dbReference>
<dbReference type="InterPro" id="IPR027267">
    <property type="entry name" value="AH/BAR_dom_sf"/>
</dbReference>
<dbReference type="InterPro" id="IPR001849">
    <property type="entry name" value="PH_domain"/>
</dbReference>
<feature type="compositionally biased region" description="Low complexity" evidence="2">
    <location>
        <begin position="580"/>
        <end position="589"/>
    </location>
</feature>
<accession>A0AAW0QKA1</accession>
<dbReference type="EMBL" id="JAQQWP010000010">
    <property type="protein sequence ID" value="KAK8097319.1"/>
    <property type="molecule type" value="Genomic_DNA"/>
</dbReference>
<reference evidence="4 5" key="1">
    <citation type="submission" date="2023-01" db="EMBL/GenBank/DDBJ databases">
        <title>Analysis of 21 Apiospora genomes using comparative genomics revels a genus with tremendous synthesis potential of carbohydrate active enzymes and secondary metabolites.</title>
        <authorList>
            <person name="Sorensen T."/>
        </authorList>
    </citation>
    <scope>NUCLEOTIDE SEQUENCE [LARGE SCALE GENOMIC DNA]</scope>
    <source>
        <strain evidence="4 5">CBS 117206</strain>
    </source>
</reference>